<organism evidence="1">
    <name type="scientific">marine metagenome</name>
    <dbReference type="NCBI Taxonomy" id="408172"/>
    <lineage>
        <taxon>unclassified sequences</taxon>
        <taxon>metagenomes</taxon>
        <taxon>ecological metagenomes</taxon>
    </lineage>
</organism>
<protein>
    <submittedName>
        <fullName evidence="1">Uncharacterized protein</fullName>
    </submittedName>
</protein>
<proteinExistence type="predicted"/>
<gene>
    <name evidence="1" type="ORF">METZ01_LOCUS384011</name>
</gene>
<sequence>MQPLSDFPQNDLRKIRFVLTDIDDTLTENGR</sequence>
<evidence type="ECO:0000313" key="1">
    <source>
        <dbReference type="EMBL" id="SVD31157.1"/>
    </source>
</evidence>
<dbReference type="AlphaFoldDB" id="A0A382UAW8"/>
<dbReference type="EMBL" id="UINC01142679">
    <property type="protein sequence ID" value="SVD31157.1"/>
    <property type="molecule type" value="Genomic_DNA"/>
</dbReference>
<name>A0A382UAW8_9ZZZZ</name>
<accession>A0A382UAW8</accession>
<reference evidence="1" key="1">
    <citation type="submission" date="2018-05" db="EMBL/GenBank/DDBJ databases">
        <authorList>
            <person name="Lanie J.A."/>
            <person name="Ng W.-L."/>
            <person name="Kazmierczak K.M."/>
            <person name="Andrzejewski T.M."/>
            <person name="Davidsen T.M."/>
            <person name="Wayne K.J."/>
            <person name="Tettelin H."/>
            <person name="Glass J.I."/>
            <person name="Rusch D."/>
            <person name="Podicherti R."/>
            <person name="Tsui H.-C.T."/>
            <person name="Winkler M.E."/>
        </authorList>
    </citation>
    <scope>NUCLEOTIDE SEQUENCE</scope>
</reference>
<feature type="non-terminal residue" evidence="1">
    <location>
        <position position="31"/>
    </location>
</feature>